<dbReference type="PANTHER" id="PTHR37826">
    <property type="entry name" value="FLOTILLIN BAND_7_5 DOMAIN PROTEIN"/>
    <property type="match status" value="1"/>
</dbReference>
<dbReference type="EMBL" id="DF820459">
    <property type="protein sequence ID" value="GAK53336.1"/>
    <property type="molecule type" value="Genomic_DNA"/>
</dbReference>
<accession>A0A0S6W0T5</accession>
<dbReference type="InterPro" id="IPR033880">
    <property type="entry name" value="SPFH_YdjI"/>
</dbReference>
<feature type="domain" description="GYF" evidence="2">
    <location>
        <begin position="308"/>
        <end position="356"/>
    </location>
</feature>
<dbReference type="InterPro" id="IPR025640">
    <property type="entry name" value="GYF_2"/>
</dbReference>
<feature type="domain" description="SPFH" evidence="1">
    <location>
        <begin position="26"/>
        <end position="237"/>
    </location>
</feature>
<keyword evidence="4" id="KW-1185">Reference proteome</keyword>
<sequence>MSLWDKIAGQLIDIIEWLDSTQDTIVFRFERQGNEIKNGAKLIVRESQVALFVNEGQIADIFDVPSTYTLETKNLPILGTLKGWKYGFNSPFKAEVYFVNTRRFMNLKWGLKNPLMLRDAEFGVVRVRAFGTYGIRVSDPSTLLRQLVGMNPDFSTEDISEQIRNMIVSRFSEILAEMKIPVLDVAANYSELGDLICQKMRLEMVDFGIELINLMVENVSLPPEVEAAMDKRASMGVIGNLSAYTQFQAAEAMEAAAKNPGGDASAGIGMGMGFAMANQMSRAMNQPNQPQQAGAPTPPPLPQAVAFHVALDGQSAGPFDLNVLKTHIQSGKLTRDTLVWKDGMASWTPAGQVAELAGLFGSTPPPLPPR</sequence>
<organism evidence="3">
    <name type="scientific">Candidatus Moduliflexus flocculans</name>
    <dbReference type="NCBI Taxonomy" id="1499966"/>
    <lineage>
        <taxon>Bacteria</taxon>
        <taxon>Candidatus Moduliflexota</taxon>
        <taxon>Candidatus Moduliflexia</taxon>
        <taxon>Candidatus Moduliflexales</taxon>
        <taxon>Candidatus Moduliflexaceae</taxon>
    </lineage>
</organism>
<name>A0A0S6W0T5_9BACT</name>
<dbReference type="AlphaFoldDB" id="A0A0S6W0T5"/>
<dbReference type="Pfam" id="PF13421">
    <property type="entry name" value="Band_7_1"/>
    <property type="match status" value="1"/>
</dbReference>
<dbReference type="Pfam" id="PF14237">
    <property type="entry name" value="GYF_2"/>
    <property type="match status" value="1"/>
</dbReference>
<evidence type="ECO:0000313" key="4">
    <source>
        <dbReference type="Proteomes" id="UP000030700"/>
    </source>
</evidence>
<evidence type="ECO:0000259" key="1">
    <source>
        <dbReference type="Pfam" id="PF13421"/>
    </source>
</evidence>
<gene>
    <name evidence="3" type="ORF">U14_04601</name>
</gene>
<evidence type="ECO:0000313" key="3">
    <source>
        <dbReference type="EMBL" id="GAK53336.1"/>
    </source>
</evidence>
<dbReference type="HOGENOM" id="CLU_037108_0_0_0"/>
<dbReference type="STRING" id="1499966.U14_04601"/>
<reference evidence="3" key="1">
    <citation type="journal article" date="2015" name="PeerJ">
        <title>First genomic representation of candidate bacterial phylum KSB3 points to enhanced environmental sensing as a trigger of wastewater bulking.</title>
        <authorList>
            <person name="Sekiguchi Y."/>
            <person name="Ohashi A."/>
            <person name="Parks D.H."/>
            <person name="Yamauchi T."/>
            <person name="Tyson G.W."/>
            <person name="Hugenholtz P."/>
        </authorList>
    </citation>
    <scope>NUCLEOTIDE SEQUENCE [LARGE SCALE GENOMIC DNA]</scope>
</reference>
<dbReference type="CDD" id="cd03408">
    <property type="entry name" value="SPFH_like_u1"/>
    <property type="match status" value="1"/>
</dbReference>
<dbReference type="Proteomes" id="UP000030700">
    <property type="component" value="Unassembled WGS sequence"/>
</dbReference>
<proteinExistence type="predicted"/>
<dbReference type="SUPFAM" id="SSF117892">
    <property type="entry name" value="Band 7/SPFH domain"/>
    <property type="match status" value="1"/>
</dbReference>
<dbReference type="InterPro" id="IPR036013">
    <property type="entry name" value="Band_7/SPFH_dom_sf"/>
</dbReference>
<evidence type="ECO:0000259" key="2">
    <source>
        <dbReference type="Pfam" id="PF14237"/>
    </source>
</evidence>
<protein>
    <submittedName>
        <fullName evidence="3">Putative virion core protein</fullName>
    </submittedName>
</protein>
<dbReference type="PANTHER" id="PTHR37826:SF2">
    <property type="entry name" value="ZINC-RIBBON DOMAIN-CONTAINING PROTEIN"/>
    <property type="match status" value="1"/>
</dbReference>
<dbReference type="Gene3D" id="3.30.479.30">
    <property type="entry name" value="Band 7 domain"/>
    <property type="match status" value="1"/>
</dbReference>